<proteinExistence type="predicted"/>
<gene>
    <name evidence="1" type="ORF">Pan181_44600</name>
</gene>
<dbReference type="Proteomes" id="UP000315750">
    <property type="component" value="Chromosome"/>
</dbReference>
<evidence type="ECO:0008006" key="3">
    <source>
        <dbReference type="Google" id="ProtNLM"/>
    </source>
</evidence>
<dbReference type="AlphaFoldDB" id="A0A518AU34"/>
<organism evidence="1 2">
    <name type="scientific">Aeoliella mucimassa</name>
    <dbReference type="NCBI Taxonomy" id="2527972"/>
    <lineage>
        <taxon>Bacteria</taxon>
        <taxon>Pseudomonadati</taxon>
        <taxon>Planctomycetota</taxon>
        <taxon>Planctomycetia</taxon>
        <taxon>Pirellulales</taxon>
        <taxon>Lacipirellulaceae</taxon>
        <taxon>Aeoliella</taxon>
    </lineage>
</organism>
<sequence length="196" mass="20335">MIAVLVSVAAEVTPSAPPYAPPRYAPAIPSMVPSPAPQAAPTIAPAVEGRPITLNIGETMFAASTLAVAPAIPTEATEQDSPNTQQIVLEGKACCSIGDGDVLIVADRIQVELQGANVKNVMGLGNCSYVEQNNNGMQASANRIQLHEGGVLLEGKVRLLCSNGSIVEAESIQSQANSSGKQRFRVSDEATITIDD</sequence>
<evidence type="ECO:0000313" key="1">
    <source>
        <dbReference type="EMBL" id="QDU58227.1"/>
    </source>
</evidence>
<accession>A0A518AU34</accession>
<reference evidence="1 2" key="1">
    <citation type="submission" date="2019-02" db="EMBL/GenBank/DDBJ databases">
        <title>Deep-cultivation of Planctomycetes and their phenomic and genomic characterization uncovers novel biology.</title>
        <authorList>
            <person name="Wiegand S."/>
            <person name="Jogler M."/>
            <person name="Boedeker C."/>
            <person name="Pinto D."/>
            <person name="Vollmers J."/>
            <person name="Rivas-Marin E."/>
            <person name="Kohn T."/>
            <person name="Peeters S.H."/>
            <person name="Heuer A."/>
            <person name="Rast P."/>
            <person name="Oberbeckmann S."/>
            <person name="Bunk B."/>
            <person name="Jeske O."/>
            <person name="Meyerdierks A."/>
            <person name="Storesund J.E."/>
            <person name="Kallscheuer N."/>
            <person name="Luecker S."/>
            <person name="Lage O.M."/>
            <person name="Pohl T."/>
            <person name="Merkel B.J."/>
            <person name="Hornburger P."/>
            <person name="Mueller R.-W."/>
            <person name="Bruemmer F."/>
            <person name="Labrenz M."/>
            <person name="Spormann A.M."/>
            <person name="Op den Camp H."/>
            <person name="Overmann J."/>
            <person name="Amann R."/>
            <person name="Jetten M.S.M."/>
            <person name="Mascher T."/>
            <person name="Medema M.H."/>
            <person name="Devos D.P."/>
            <person name="Kaster A.-K."/>
            <person name="Ovreas L."/>
            <person name="Rohde M."/>
            <person name="Galperin M.Y."/>
            <person name="Jogler C."/>
        </authorList>
    </citation>
    <scope>NUCLEOTIDE SEQUENCE [LARGE SCALE GENOMIC DNA]</scope>
    <source>
        <strain evidence="1 2">Pan181</strain>
    </source>
</reference>
<dbReference type="EMBL" id="CP036278">
    <property type="protein sequence ID" value="QDU58227.1"/>
    <property type="molecule type" value="Genomic_DNA"/>
</dbReference>
<dbReference type="KEGG" id="amuc:Pan181_44600"/>
<evidence type="ECO:0000313" key="2">
    <source>
        <dbReference type="Proteomes" id="UP000315750"/>
    </source>
</evidence>
<name>A0A518AU34_9BACT</name>
<keyword evidence="2" id="KW-1185">Reference proteome</keyword>
<protein>
    <recommendedName>
        <fullName evidence="3">LPS-assembly protein LptD</fullName>
    </recommendedName>
</protein>